<gene>
    <name evidence="1" type="ORF">J2Z44_001169</name>
</gene>
<protein>
    <submittedName>
        <fullName evidence="1">Uncharacterized protein</fullName>
    </submittedName>
</protein>
<organism evidence="1 2">
    <name type="scientific">Clostridium punense</name>
    <dbReference type="NCBI Taxonomy" id="1054297"/>
    <lineage>
        <taxon>Bacteria</taxon>
        <taxon>Bacillati</taxon>
        <taxon>Bacillota</taxon>
        <taxon>Clostridia</taxon>
        <taxon>Eubacteriales</taxon>
        <taxon>Clostridiaceae</taxon>
        <taxon>Clostridium</taxon>
    </lineage>
</organism>
<proteinExistence type="predicted"/>
<sequence length="93" mass="11183">MINFPLYMPEKREDEKMFFYRFIKNEFNGKNYILCLDIMPAEDILDMLGFNAFKTFETEKELLEFFQIIKEAEASIEGIMLFNEDGQRFLSLK</sequence>
<comment type="caution">
    <text evidence="1">The sequence shown here is derived from an EMBL/GenBank/DDBJ whole genome shotgun (WGS) entry which is preliminary data.</text>
</comment>
<keyword evidence="2" id="KW-1185">Reference proteome</keyword>
<name>A0ABS4K0R9_9CLOT</name>
<evidence type="ECO:0000313" key="1">
    <source>
        <dbReference type="EMBL" id="MBP2021373.1"/>
    </source>
</evidence>
<accession>A0ABS4K0R9</accession>
<evidence type="ECO:0000313" key="2">
    <source>
        <dbReference type="Proteomes" id="UP001519308"/>
    </source>
</evidence>
<dbReference type="Proteomes" id="UP001519308">
    <property type="component" value="Unassembled WGS sequence"/>
</dbReference>
<dbReference type="RefSeq" id="WP_209649406.1">
    <property type="nucleotide sequence ID" value="NZ_JAGGLL010000007.1"/>
</dbReference>
<dbReference type="EMBL" id="JAGGLL010000007">
    <property type="protein sequence ID" value="MBP2021373.1"/>
    <property type="molecule type" value="Genomic_DNA"/>
</dbReference>
<reference evidence="1 2" key="1">
    <citation type="submission" date="2021-03" db="EMBL/GenBank/DDBJ databases">
        <title>Genomic Encyclopedia of Type Strains, Phase IV (KMG-IV): sequencing the most valuable type-strain genomes for metagenomic binning, comparative biology and taxonomic classification.</title>
        <authorList>
            <person name="Goeker M."/>
        </authorList>
    </citation>
    <scope>NUCLEOTIDE SEQUENCE [LARGE SCALE GENOMIC DNA]</scope>
    <source>
        <strain evidence="1 2">DSM 28650</strain>
    </source>
</reference>